<organism evidence="2">
    <name type="scientific">uncultured Sulfurovum sp</name>
    <dbReference type="NCBI Taxonomy" id="269237"/>
    <lineage>
        <taxon>Bacteria</taxon>
        <taxon>Pseudomonadati</taxon>
        <taxon>Campylobacterota</taxon>
        <taxon>Epsilonproteobacteria</taxon>
        <taxon>Campylobacterales</taxon>
        <taxon>Sulfurovaceae</taxon>
        <taxon>Sulfurovum</taxon>
        <taxon>environmental samples</taxon>
    </lineage>
</organism>
<keyword evidence="1" id="KW-0732">Signal</keyword>
<feature type="chain" id="PRO_5028304185" description="Adhesin domain-containing protein" evidence="1">
    <location>
        <begin position="21"/>
        <end position="178"/>
    </location>
</feature>
<reference evidence="2" key="1">
    <citation type="submission" date="2020-01" db="EMBL/GenBank/DDBJ databases">
        <authorList>
            <person name="Meier V. D."/>
            <person name="Meier V D."/>
        </authorList>
    </citation>
    <scope>NUCLEOTIDE SEQUENCE</scope>
    <source>
        <strain evidence="2">HLG_WM_MAG_02</strain>
    </source>
</reference>
<sequence>MKKLTIIVASTLLLSVSAIAMTVKVEGTSKKVYEVLEGDTMQIEGKRGLEVDLTYKSEHVDVGETSDVNILLHTKINSGILKVNVKGLDDALVGLEEQNLEFKLSNNNKTFPIDLQLSSAKEGIHYINLTLLVEGQGSRVLAVPVNIGNISAKINNKSVETTPNGVAISVSSAQEDIK</sequence>
<protein>
    <recommendedName>
        <fullName evidence="3">Adhesin domain-containing protein</fullName>
    </recommendedName>
</protein>
<evidence type="ECO:0008006" key="3">
    <source>
        <dbReference type="Google" id="ProtNLM"/>
    </source>
</evidence>
<proteinExistence type="predicted"/>
<dbReference type="AlphaFoldDB" id="A0A6S6SD34"/>
<gene>
    <name evidence="2" type="ORF">HELGO_WM31839</name>
</gene>
<feature type="signal peptide" evidence="1">
    <location>
        <begin position="1"/>
        <end position="20"/>
    </location>
</feature>
<evidence type="ECO:0000256" key="1">
    <source>
        <dbReference type="SAM" id="SignalP"/>
    </source>
</evidence>
<name>A0A6S6SD34_9BACT</name>
<evidence type="ECO:0000313" key="2">
    <source>
        <dbReference type="EMBL" id="CAA6805585.1"/>
    </source>
</evidence>
<accession>A0A6S6SD34</accession>
<dbReference type="EMBL" id="CACVAZ010000024">
    <property type="protein sequence ID" value="CAA6805585.1"/>
    <property type="molecule type" value="Genomic_DNA"/>
</dbReference>